<feature type="signal peptide" evidence="1">
    <location>
        <begin position="1"/>
        <end position="27"/>
    </location>
</feature>
<sequence>MRSHRFRTIAACAAVASAAFGMSLATAGQSLAKERPVAPAPGFLEAEELPPHPSSEWRAGDVTEGLPDPLPFCLDDDALREEGDSYHRTFSTDLDTGAVQVSVTARSTEEAAEVAAELEESVAECAGDWLSANPGGTASWNDYGKVDAGDGAHLYGVYVAQPNSSHNVHLFGVGRDGTTVTAIHWGQIGTLADAPVQDFRKTTITAVNRL</sequence>
<dbReference type="EMBL" id="JAJAGO010000001">
    <property type="protein sequence ID" value="MCT2588903.1"/>
    <property type="molecule type" value="Genomic_DNA"/>
</dbReference>
<keyword evidence="3" id="KW-1185">Reference proteome</keyword>
<proteinExistence type="predicted"/>
<keyword evidence="1" id="KW-0732">Signal</keyword>
<evidence type="ECO:0000313" key="3">
    <source>
        <dbReference type="Proteomes" id="UP001156389"/>
    </source>
</evidence>
<evidence type="ECO:0000256" key="1">
    <source>
        <dbReference type="SAM" id="SignalP"/>
    </source>
</evidence>
<dbReference type="RefSeq" id="WP_260215838.1">
    <property type="nucleotide sequence ID" value="NZ_JAJAGO010000001.1"/>
</dbReference>
<accession>A0ABT2JMG1</accession>
<evidence type="ECO:0000313" key="2">
    <source>
        <dbReference type="EMBL" id="MCT2588903.1"/>
    </source>
</evidence>
<comment type="caution">
    <text evidence="2">The sequence shown here is derived from an EMBL/GenBank/DDBJ whole genome shotgun (WGS) entry which is preliminary data.</text>
</comment>
<organism evidence="2 3">
    <name type="scientific">Streptomyces gossypii</name>
    <dbReference type="NCBI Taxonomy" id="2883101"/>
    <lineage>
        <taxon>Bacteria</taxon>
        <taxon>Bacillati</taxon>
        <taxon>Actinomycetota</taxon>
        <taxon>Actinomycetes</taxon>
        <taxon>Kitasatosporales</taxon>
        <taxon>Streptomycetaceae</taxon>
        <taxon>Streptomyces</taxon>
    </lineage>
</organism>
<name>A0ABT2JMG1_9ACTN</name>
<protein>
    <submittedName>
        <fullName evidence="2">Uncharacterized protein</fullName>
    </submittedName>
</protein>
<feature type="chain" id="PRO_5046979388" evidence="1">
    <location>
        <begin position="28"/>
        <end position="210"/>
    </location>
</feature>
<gene>
    <name evidence="2" type="ORF">LHJ74_02960</name>
</gene>
<reference evidence="2 3" key="1">
    <citation type="submission" date="2021-10" db="EMBL/GenBank/DDBJ databases">
        <title>Streptomyces gossypii sp. nov., isolated from soil collected from cotton field.</title>
        <authorList>
            <person name="Ge X."/>
            <person name="Chen X."/>
            <person name="Liu W."/>
        </authorList>
    </citation>
    <scope>NUCLEOTIDE SEQUENCE [LARGE SCALE GENOMIC DNA]</scope>
    <source>
        <strain evidence="2 3">N2-109</strain>
    </source>
</reference>
<dbReference type="Proteomes" id="UP001156389">
    <property type="component" value="Unassembled WGS sequence"/>
</dbReference>